<organism evidence="12 13">
    <name type="scientific">Streptomyces uncialis</name>
    <dbReference type="NCBI Taxonomy" id="1048205"/>
    <lineage>
        <taxon>Bacteria</taxon>
        <taxon>Bacillati</taxon>
        <taxon>Actinomycetota</taxon>
        <taxon>Actinomycetes</taxon>
        <taxon>Kitasatosporales</taxon>
        <taxon>Streptomycetaceae</taxon>
        <taxon>Streptomyces</taxon>
    </lineage>
</organism>
<protein>
    <recommendedName>
        <fullName evidence="2">histidine kinase</fullName>
        <ecNumber evidence="2">2.7.13.3</ecNumber>
    </recommendedName>
</protein>
<evidence type="ECO:0000259" key="11">
    <source>
        <dbReference type="Pfam" id="PF07730"/>
    </source>
</evidence>
<dbReference type="Proteomes" id="UP000186455">
    <property type="component" value="Unassembled WGS sequence"/>
</dbReference>
<keyword evidence="8" id="KW-0902">Two-component regulatory system</keyword>
<evidence type="ECO:0000256" key="5">
    <source>
        <dbReference type="ARBA" id="ARBA00022741"/>
    </source>
</evidence>
<dbReference type="Pfam" id="PF07730">
    <property type="entry name" value="HisKA_3"/>
    <property type="match status" value="1"/>
</dbReference>
<dbReference type="PANTHER" id="PTHR24421">
    <property type="entry name" value="NITRATE/NITRITE SENSOR PROTEIN NARX-RELATED"/>
    <property type="match status" value="1"/>
</dbReference>
<dbReference type="Gene3D" id="1.20.5.1930">
    <property type="match status" value="1"/>
</dbReference>
<gene>
    <name evidence="12" type="ORF">AB852_25335</name>
</gene>
<dbReference type="InterPro" id="IPR036890">
    <property type="entry name" value="HATPase_C_sf"/>
</dbReference>
<feature type="transmembrane region" description="Helical" evidence="10">
    <location>
        <begin position="133"/>
        <end position="152"/>
    </location>
</feature>
<keyword evidence="4" id="KW-0808">Transferase</keyword>
<dbReference type="InterPro" id="IPR011712">
    <property type="entry name" value="Sig_transdc_His_kin_sub3_dim/P"/>
</dbReference>
<reference evidence="12 13" key="1">
    <citation type="submission" date="2015-06" db="EMBL/GenBank/DDBJ databases">
        <title>Cloning and characterization of the uncialamcin biosynthetic gene cluster.</title>
        <authorList>
            <person name="Yan X."/>
            <person name="Huang T."/>
            <person name="Ge H."/>
            <person name="Shen B."/>
        </authorList>
    </citation>
    <scope>NUCLEOTIDE SEQUENCE [LARGE SCALE GENOMIC DNA]</scope>
    <source>
        <strain evidence="12 13">DCA2648</strain>
    </source>
</reference>
<feature type="region of interest" description="Disordered" evidence="9">
    <location>
        <begin position="397"/>
        <end position="421"/>
    </location>
</feature>
<dbReference type="GO" id="GO:0046983">
    <property type="term" value="F:protein dimerization activity"/>
    <property type="evidence" value="ECO:0007669"/>
    <property type="project" value="InterPro"/>
</dbReference>
<evidence type="ECO:0000256" key="1">
    <source>
        <dbReference type="ARBA" id="ARBA00000085"/>
    </source>
</evidence>
<dbReference type="AlphaFoldDB" id="A0A1Q4V3U3"/>
<keyword evidence="3" id="KW-0597">Phosphoprotein</keyword>
<dbReference type="Gene3D" id="3.30.565.10">
    <property type="entry name" value="Histidine kinase-like ATPase, C-terminal domain"/>
    <property type="match status" value="1"/>
</dbReference>
<sequence>MTAPEPGVPGPEPLAVARRGPARELLVALAMALLTAGVEELMDAGALAMALSAASAFGLWLLRRRLPATVLILMSALGAAFAGFALMQMFVAWSAGRRIALPGRALAAFAVSYLLYLGTGLAEIGMWARQSPVALTMFGTLAFLAMVVVPGLTSRYWSQRRTLLHALQERNTQLVWEHQMVAGQARLLERQRIAQDMHDSLGHQLALIAVHTGALEVDTSLTERQREAVGVLRNASVTAMHELREVVGILRDGIEGTPPPADGAGPAARGTAGIDTLVADARGAGHTVRLRRTGPERPLAAAAGHAAYRIVQESLTNAYKHAPGARIDVELRYEPDSLVVEIASGAASRGPAADVVSGGQGLTGLRERARLVGGIVHAGPTDDGGFRVAGVLPYGSGDTAHPVPGPAPSTPWAPPAPGASHHSGAPLPFGVPYVPGAPYAPGTAVPGGGVPWVPHPPHVPSRFSGVGLGCGITAGAVLAVGVLIVAGFVLLVRSMSDEMVSTATYDDLSVGMPEAEARERLPDGEHFLHEDIRQKGEAPAAPAGASCLVVVSEEMSSSWSTEAVFRFCFKDGRLIEKKSYEVKI</sequence>
<dbReference type="EC" id="2.7.13.3" evidence="2"/>
<proteinExistence type="predicted"/>
<dbReference type="GO" id="GO:0000155">
    <property type="term" value="F:phosphorelay sensor kinase activity"/>
    <property type="evidence" value="ECO:0007669"/>
    <property type="project" value="InterPro"/>
</dbReference>
<feature type="transmembrane region" description="Helical" evidence="10">
    <location>
        <begin position="466"/>
        <end position="492"/>
    </location>
</feature>
<evidence type="ECO:0000256" key="8">
    <source>
        <dbReference type="ARBA" id="ARBA00023012"/>
    </source>
</evidence>
<keyword evidence="7" id="KW-0067">ATP-binding</keyword>
<evidence type="ECO:0000256" key="9">
    <source>
        <dbReference type="SAM" id="MobiDB-lite"/>
    </source>
</evidence>
<evidence type="ECO:0000256" key="2">
    <source>
        <dbReference type="ARBA" id="ARBA00012438"/>
    </source>
</evidence>
<keyword evidence="10" id="KW-1133">Transmembrane helix</keyword>
<evidence type="ECO:0000256" key="4">
    <source>
        <dbReference type="ARBA" id="ARBA00022679"/>
    </source>
</evidence>
<evidence type="ECO:0000313" key="13">
    <source>
        <dbReference type="Proteomes" id="UP000186455"/>
    </source>
</evidence>
<evidence type="ECO:0000256" key="7">
    <source>
        <dbReference type="ARBA" id="ARBA00022840"/>
    </source>
</evidence>
<keyword evidence="10" id="KW-0472">Membrane</keyword>
<feature type="transmembrane region" description="Helical" evidence="10">
    <location>
        <begin position="68"/>
        <end position="93"/>
    </location>
</feature>
<dbReference type="PANTHER" id="PTHR24421:SF10">
    <property type="entry name" value="NITRATE_NITRITE SENSOR PROTEIN NARQ"/>
    <property type="match status" value="1"/>
</dbReference>
<keyword evidence="6" id="KW-0418">Kinase</keyword>
<keyword evidence="13" id="KW-1185">Reference proteome</keyword>
<evidence type="ECO:0000256" key="10">
    <source>
        <dbReference type="SAM" id="Phobius"/>
    </source>
</evidence>
<comment type="catalytic activity">
    <reaction evidence="1">
        <text>ATP + protein L-histidine = ADP + protein N-phospho-L-histidine.</text>
        <dbReference type="EC" id="2.7.13.3"/>
    </reaction>
</comment>
<accession>A0A1Q4V3U3</accession>
<dbReference type="SUPFAM" id="SSF55874">
    <property type="entry name" value="ATPase domain of HSP90 chaperone/DNA topoisomerase II/histidine kinase"/>
    <property type="match status" value="1"/>
</dbReference>
<dbReference type="GO" id="GO:0005524">
    <property type="term" value="F:ATP binding"/>
    <property type="evidence" value="ECO:0007669"/>
    <property type="project" value="UniProtKB-KW"/>
</dbReference>
<dbReference type="CDD" id="cd16917">
    <property type="entry name" value="HATPase_UhpB-NarQ-NarX-like"/>
    <property type="match status" value="1"/>
</dbReference>
<keyword evidence="5" id="KW-0547">Nucleotide-binding</keyword>
<feature type="compositionally biased region" description="Pro residues" evidence="9">
    <location>
        <begin position="403"/>
        <end position="417"/>
    </location>
</feature>
<comment type="caution">
    <text evidence="12">The sequence shown here is derived from an EMBL/GenBank/DDBJ whole genome shotgun (WGS) entry which is preliminary data.</text>
</comment>
<dbReference type="STRING" id="1048205.AB852_25335"/>
<feature type="transmembrane region" description="Helical" evidence="10">
    <location>
        <begin position="45"/>
        <end position="62"/>
    </location>
</feature>
<dbReference type="EMBL" id="LFBV01000007">
    <property type="protein sequence ID" value="OKH92390.1"/>
    <property type="molecule type" value="Genomic_DNA"/>
</dbReference>
<feature type="domain" description="Signal transduction histidine kinase subgroup 3 dimerisation and phosphoacceptor" evidence="11">
    <location>
        <begin position="189"/>
        <end position="252"/>
    </location>
</feature>
<dbReference type="InterPro" id="IPR050482">
    <property type="entry name" value="Sensor_HK_TwoCompSys"/>
</dbReference>
<evidence type="ECO:0000256" key="6">
    <source>
        <dbReference type="ARBA" id="ARBA00022777"/>
    </source>
</evidence>
<keyword evidence="10" id="KW-0812">Transmembrane</keyword>
<feature type="transmembrane region" description="Helical" evidence="10">
    <location>
        <begin position="105"/>
        <end position="127"/>
    </location>
</feature>
<name>A0A1Q4V3U3_9ACTN</name>
<evidence type="ECO:0000256" key="3">
    <source>
        <dbReference type="ARBA" id="ARBA00022553"/>
    </source>
</evidence>
<dbReference type="GO" id="GO:0016020">
    <property type="term" value="C:membrane"/>
    <property type="evidence" value="ECO:0007669"/>
    <property type="project" value="InterPro"/>
</dbReference>
<evidence type="ECO:0000313" key="12">
    <source>
        <dbReference type="EMBL" id="OKH92390.1"/>
    </source>
</evidence>